<evidence type="ECO:0000256" key="3">
    <source>
        <dbReference type="ARBA" id="ARBA00008698"/>
    </source>
</evidence>
<dbReference type="EC" id="2.4.1.-" evidence="11"/>
<dbReference type="PANTHER" id="PTHR12468">
    <property type="entry name" value="GPI MANNOSYLTRANSFERASE 2"/>
    <property type="match status" value="1"/>
</dbReference>
<evidence type="ECO:0000256" key="11">
    <source>
        <dbReference type="RuleBase" id="RU363112"/>
    </source>
</evidence>
<evidence type="ECO:0000256" key="8">
    <source>
        <dbReference type="ARBA" id="ARBA00022824"/>
    </source>
</evidence>
<dbReference type="GO" id="GO:0006506">
    <property type="term" value="P:GPI anchor biosynthetic process"/>
    <property type="evidence" value="ECO:0007669"/>
    <property type="project" value="UniProtKB-UniPathway"/>
</dbReference>
<feature type="transmembrane region" description="Helical" evidence="11">
    <location>
        <begin position="491"/>
        <end position="510"/>
    </location>
</feature>
<comment type="similarity">
    <text evidence="3 11">Belongs to the PIGV family.</text>
</comment>
<dbReference type="GO" id="GO:0000009">
    <property type="term" value="F:alpha-1,6-mannosyltransferase activity"/>
    <property type="evidence" value="ECO:0007669"/>
    <property type="project" value="InterPro"/>
</dbReference>
<feature type="transmembrane region" description="Helical" evidence="11">
    <location>
        <begin position="221"/>
        <end position="238"/>
    </location>
</feature>
<keyword evidence="13" id="KW-1185">Reference proteome</keyword>
<sequence>MTRYRQRTHNNNNNKYNNSTNNYHRQHLNSTDLDNQYSLNEENNKYFESELNGYLFSFLHIDGINEFSFFPSQKINNFLFQQLIFSRLIILLFQCTINFVMRDGPTDAFKGINQPENNKGSSFDLFIYSIFGGLTTWDARHFLHIAEFGYIWESSLAFFPLFPISLRILGGFLYLFIGNWFSLFSSMLIAGILLNNILFVINGMILFRLTLFLNGGNIKEAILAVYIHCWCPASIFYSSLYSESLYSTFTFLGLLLLYSPTTSQSRLNLLYASAIFSLAFLTRSNGLANIGFIGFYLLLDSIIFIGRQIPNENGGDGGGDKNEIQKYQQLEFREFSFDLIKRFFTNFLFGLLCFALMSIPLRVFEFSVHDKFCTLSNVQYNDLRIKNYFNSEEAIFREIVLPGELTKLEWCNESFSFTNNFLLPNYYQFIQQKYWDVGLFNYWKWQKLPLFLLAAPTLWIAIYGFIKQTFQLLSTDLRPIPEILIDRNSQIPFACHILLLALSGLFFYNVEVSIRLLYSSSPFLYLVLARLINNQTLEQQKIDDLLHSKVLPFLRDYMRKGFWPFLIFCYLFGYFIFGTMLHVNWLPFV</sequence>
<keyword evidence="7 11" id="KW-0812">Transmembrane</keyword>
<keyword evidence="5 11" id="KW-0328">Glycosyltransferase</keyword>
<keyword evidence="8 11" id="KW-0256">Endoplasmic reticulum</keyword>
<feature type="transmembrane region" description="Helical" evidence="11">
    <location>
        <begin position="288"/>
        <end position="306"/>
    </location>
</feature>
<feature type="transmembrane region" description="Helical" evidence="11">
    <location>
        <begin position="343"/>
        <end position="361"/>
    </location>
</feature>
<keyword evidence="9 11" id="KW-1133">Transmembrane helix</keyword>
<dbReference type="WBParaSite" id="MhA1_Contig1466.frz3.gene6">
    <property type="protein sequence ID" value="MhA1_Contig1466.frz3.gene6"/>
    <property type="gene ID" value="MhA1_Contig1466.frz3.gene6"/>
</dbReference>
<feature type="region of interest" description="Disordered" evidence="12">
    <location>
        <begin position="1"/>
        <end position="27"/>
    </location>
</feature>
<proteinExistence type="inferred from homology"/>
<evidence type="ECO:0000256" key="1">
    <source>
        <dbReference type="ARBA" id="ARBA00004477"/>
    </source>
</evidence>
<evidence type="ECO:0000256" key="6">
    <source>
        <dbReference type="ARBA" id="ARBA00022679"/>
    </source>
</evidence>
<dbReference type="InterPro" id="IPR007315">
    <property type="entry name" value="PIG-V/Gpi18"/>
</dbReference>
<evidence type="ECO:0000313" key="13">
    <source>
        <dbReference type="Proteomes" id="UP000095281"/>
    </source>
</evidence>
<dbReference type="Pfam" id="PF04188">
    <property type="entry name" value="Mannosyl_trans2"/>
    <property type="match status" value="2"/>
</dbReference>
<evidence type="ECO:0000313" key="14">
    <source>
        <dbReference type="WBParaSite" id="MhA1_Contig1466.frz3.gene6"/>
    </source>
</evidence>
<organism evidence="13 14">
    <name type="scientific">Meloidogyne hapla</name>
    <name type="common">Root-knot nematode worm</name>
    <dbReference type="NCBI Taxonomy" id="6305"/>
    <lineage>
        <taxon>Eukaryota</taxon>
        <taxon>Metazoa</taxon>
        <taxon>Ecdysozoa</taxon>
        <taxon>Nematoda</taxon>
        <taxon>Chromadorea</taxon>
        <taxon>Rhabditida</taxon>
        <taxon>Tylenchina</taxon>
        <taxon>Tylenchomorpha</taxon>
        <taxon>Tylenchoidea</taxon>
        <taxon>Meloidogynidae</taxon>
        <taxon>Meloidogyninae</taxon>
        <taxon>Meloidogyne</taxon>
    </lineage>
</organism>
<name>A0A1I8B6W3_MELHA</name>
<dbReference type="UniPathway" id="UPA00196"/>
<comment type="function">
    <text evidence="11">Mannosyltransferase involved in glycosylphosphatidylinositol-anchor biosynthesis.</text>
</comment>
<evidence type="ECO:0000256" key="5">
    <source>
        <dbReference type="ARBA" id="ARBA00022676"/>
    </source>
</evidence>
<accession>A0A1I8B6W3</accession>
<feature type="transmembrane region" description="Helical" evidence="11">
    <location>
        <begin position="448"/>
        <end position="470"/>
    </location>
</feature>
<feature type="transmembrane region" description="Helical" evidence="11">
    <location>
        <begin position="183"/>
        <end position="209"/>
    </location>
</feature>
<keyword evidence="4 11" id="KW-0337">GPI-anchor biosynthesis</keyword>
<dbReference type="PANTHER" id="PTHR12468:SF2">
    <property type="entry name" value="GPI MANNOSYLTRANSFERASE 2"/>
    <property type="match status" value="1"/>
</dbReference>
<feature type="compositionally biased region" description="Low complexity" evidence="12">
    <location>
        <begin position="9"/>
        <end position="23"/>
    </location>
</feature>
<evidence type="ECO:0000256" key="2">
    <source>
        <dbReference type="ARBA" id="ARBA00004687"/>
    </source>
</evidence>
<dbReference type="OMA" id="MAHAAWL"/>
<evidence type="ECO:0000256" key="9">
    <source>
        <dbReference type="ARBA" id="ARBA00022989"/>
    </source>
</evidence>
<comment type="pathway">
    <text evidence="2 11">Glycolipid biosynthesis; glycosylphosphatidylinositol-anchor biosynthesis.</text>
</comment>
<evidence type="ECO:0000256" key="4">
    <source>
        <dbReference type="ARBA" id="ARBA00022502"/>
    </source>
</evidence>
<reference evidence="14" key="1">
    <citation type="submission" date="2016-11" db="UniProtKB">
        <authorList>
            <consortium name="WormBaseParasite"/>
        </authorList>
    </citation>
    <scope>IDENTIFICATION</scope>
</reference>
<evidence type="ECO:0000256" key="7">
    <source>
        <dbReference type="ARBA" id="ARBA00022692"/>
    </source>
</evidence>
<evidence type="ECO:0000256" key="10">
    <source>
        <dbReference type="ARBA" id="ARBA00023136"/>
    </source>
</evidence>
<keyword evidence="10 11" id="KW-0472">Membrane</keyword>
<keyword evidence="6 11" id="KW-0808">Transferase</keyword>
<dbReference type="GO" id="GO:0005789">
    <property type="term" value="C:endoplasmic reticulum membrane"/>
    <property type="evidence" value="ECO:0007669"/>
    <property type="project" value="UniProtKB-SubCell"/>
</dbReference>
<dbReference type="GO" id="GO:0004376">
    <property type="term" value="F:GPI mannosyltransferase activity"/>
    <property type="evidence" value="ECO:0007669"/>
    <property type="project" value="InterPro"/>
</dbReference>
<protein>
    <recommendedName>
        <fullName evidence="11">GPI mannosyltransferase 2</fullName>
        <ecNumber evidence="11">2.4.1.-</ecNumber>
    </recommendedName>
</protein>
<feature type="transmembrane region" description="Helical" evidence="11">
    <location>
        <begin position="84"/>
        <end position="101"/>
    </location>
</feature>
<dbReference type="GO" id="GO:0031501">
    <property type="term" value="C:mannosyltransferase complex"/>
    <property type="evidence" value="ECO:0007669"/>
    <property type="project" value="TreeGrafter"/>
</dbReference>
<dbReference type="AlphaFoldDB" id="A0A1I8B6W3"/>
<evidence type="ECO:0000256" key="12">
    <source>
        <dbReference type="SAM" id="MobiDB-lite"/>
    </source>
</evidence>
<dbReference type="Proteomes" id="UP000095281">
    <property type="component" value="Unplaced"/>
</dbReference>
<feature type="transmembrane region" description="Helical" evidence="11">
    <location>
        <begin position="562"/>
        <end position="583"/>
    </location>
</feature>
<feature type="transmembrane region" description="Helical" evidence="11">
    <location>
        <begin position="155"/>
        <end position="177"/>
    </location>
</feature>
<comment type="subcellular location">
    <subcellularLocation>
        <location evidence="1 11">Endoplasmic reticulum membrane</location>
        <topology evidence="1 11">Multi-pass membrane protein</topology>
    </subcellularLocation>
</comment>